<name>A0A7S0DST6_9EUKA</name>
<proteinExistence type="predicted"/>
<feature type="compositionally biased region" description="Basic and acidic residues" evidence="1">
    <location>
        <begin position="265"/>
        <end position="281"/>
    </location>
</feature>
<sequence>MPKVFLCYYNTIDDEDARLEPTLKMEINEYFKVKQISEDETLFQVLSSFYQKEHKTPNAMYELSNNGLIFRANSRKERDEWMWALSLFIPRNLQIDLTLRVVLENVEYLMDHLHEFLAGASFFKQGSPMSAHLFLFRKYPKLRNQLSGIIREGLIGTLREFFAEEWDPAFGTAWRFFDLLISAVHARTRLSYQKKSYRGNALIPDDMVQMERRMSLVDTFRGEFGKAGSKGLRLSTGSPSAQVSNVAINSRPTPKPMDLDHHLKATLKDESGGDSKEDQGVPRRRPS</sequence>
<protein>
    <recommendedName>
        <fullName evidence="2">PH domain-containing protein</fullName>
    </recommendedName>
</protein>
<organism evidence="3">
    <name type="scientific">Amorphochlora amoebiformis</name>
    <dbReference type="NCBI Taxonomy" id="1561963"/>
    <lineage>
        <taxon>Eukaryota</taxon>
        <taxon>Sar</taxon>
        <taxon>Rhizaria</taxon>
        <taxon>Cercozoa</taxon>
        <taxon>Chlorarachniophyceae</taxon>
        <taxon>Amorphochlora</taxon>
    </lineage>
</organism>
<dbReference type="PROSITE" id="PS50003">
    <property type="entry name" value="PH_DOMAIN"/>
    <property type="match status" value="1"/>
</dbReference>
<feature type="region of interest" description="Disordered" evidence="1">
    <location>
        <begin position="265"/>
        <end position="287"/>
    </location>
</feature>
<dbReference type="InterPro" id="IPR001849">
    <property type="entry name" value="PH_domain"/>
</dbReference>
<reference evidence="3" key="1">
    <citation type="submission" date="2021-01" db="EMBL/GenBank/DDBJ databases">
        <authorList>
            <person name="Corre E."/>
            <person name="Pelletier E."/>
            <person name="Niang G."/>
            <person name="Scheremetjew M."/>
            <person name="Finn R."/>
            <person name="Kale V."/>
            <person name="Holt S."/>
            <person name="Cochrane G."/>
            <person name="Meng A."/>
            <person name="Brown T."/>
            <person name="Cohen L."/>
        </authorList>
    </citation>
    <scope>NUCLEOTIDE SEQUENCE</scope>
    <source>
        <strain evidence="3">CCMP2058</strain>
    </source>
</reference>
<feature type="domain" description="PH" evidence="2">
    <location>
        <begin position="1"/>
        <end position="90"/>
    </location>
</feature>
<gene>
    <name evidence="3" type="ORF">LAMO00422_LOCUS20579</name>
</gene>
<evidence type="ECO:0000259" key="2">
    <source>
        <dbReference type="PROSITE" id="PS50003"/>
    </source>
</evidence>
<accession>A0A7S0DST6</accession>
<dbReference type="EMBL" id="HBEM01030197">
    <property type="protein sequence ID" value="CAD8461619.1"/>
    <property type="molecule type" value="Transcribed_RNA"/>
</dbReference>
<evidence type="ECO:0000313" key="3">
    <source>
        <dbReference type="EMBL" id="CAD8461619.1"/>
    </source>
</evidence>
<dbReference type="AlphaFoldDB" id="A0A7S0DST6"/>
<evidence type="ECO:0000256" key="1">
    <source>
        <dbReference type="SAM" id="MobiDB-lite"/>
    </source>
</evidence>